<keyword evidence="1" id="KW-0479">Metal-binding</keyword>
<dbReference type="AlphaFoldDB" id="A0A919V9F1"/>
<dbReference type="PANTHER" id="PTHR22789:SF0">
    <property type="entry name" value="3-OXO-TETRONATE 4-PHOSPHATE DECARBOXYLASE-RELATED"/>
    <property type="match status" value="1"/>
</dbReference>
<organism evidence="4 5">
    <name type="scientific">Sinosporangium siamense</name>
    <dbReference type="NCBI Taxonomy" id="1367973"/>
    <lineage>
        <taxon>Bacteria</taxon>
        <taxon>Bacillati</taxon>
        <taxon>Actinomycetota</taxon>
        <taxon>Actinomycetes</taxon>
        <taxon>Streptosporangiales</taxon>
        <taxon>Streptosporangiaceae</taxon>
        <taxon>Sinosporangium</taxon>
    </lineage>
</organism>
<dbReference type="SUPFAM" id="SSF53639">
    <property type="entry name" value="AraD/HMP-PK domain-like"/>
    <property type="match status" value="1"/>
</dbReference>
<dbReference type="GO" id="GO:0046872">
    <property type="term" value="F:metal ion binding"/>
    <property type="evidence" value="ECO:0007669"/>
    <property type="project" value="UniProtKB-KW"/>
</dbReference>
<accession>A0A919V9F1</accession>
<dbReference type="InterPro" id="IPR050197">
    <property type="entry name" value="Aldolase_class_II_sugar_metab"/>
</dbReference>
<sequence>MNGPAEEVATGCRVLAAHGHTDMVWGHLSQRDPGGRDVWLKSAGYGFQEITPDLVVRIDRDGRPTGGQGRVHLEFPIHTEIMAARPDVGAVVHTHAEAAVAFAATGLPLLPLGHEGTLFWPPDIARFTETGDLIHNRYLGERLAATLGDRNAVLLHHHGLVTVGSDVATAVMTALFLDKACRTQLAAASTGIPYTWSPEKEALTKRNRCYGPRQLTDAWTHLVRTLPT</sequence>
<reference evidence="4" key="1">
    <citation type="submission" date="2021-01" db="EMBL/GenBank/DDBJ databases">
        <title>Whole genome shotgun sequence of Sinosporangium siamense NBRC 109515.</title>
        <authorList>
            <person name="Komaki H."/>
            <person name="Tamura T."/>
        </authorList>
    </citation>
    <scope>NUCLEOTIDE SEQUENCE</scope>
    <source>
        <strain evidence="4">NBRC 109515</strain>
    </source>
</reference>
<evidence type="ECO:0000313" key="5">
    <source>
        <dbReference type="Proteomes" id="UP000606172"/>
    </source>
</evidence>
<dbReference type="PANTHER" id="PTHR22789">
    <property type="entry name" value="FUCULOSE PHOSPHATE ALDOLASE"/>
    <property type="match status" value="1"/>
</dbReference>
<comment type="caution">
    <text evidence="4">The sequence shown here is derived from an EMBL/GenBank/DDBJ whole genome shotgun (WGS) entry which is preliminary data.</text>
</comment>
<proteinExistence type="predicted"/>
<feature type="domain" description="Class II aldolase/adducin N-terminal" evidence="3">
    <location>
        <begin position="6"/>
        <end position="185"/>
    </location>
</feature>
<evidence type="ECO:0000313" key="4">
    <source>
        <dbReference type="EMBL" id="GII95236.1"/>
    </source>
</evidence>
<dbReference type="GO" id="GO:0005829">
    <property type="term" value="C:cytosol"/>
    <property type="evidence" value="ECO:0007669"/>
    <property type="project" value="TreeGrafter"/>
</dbReference>
<keyword evidence="5" id="KW-1185">Reference proteome</keyword>
<gene>
    <name evidence="4" type="ORF">Ssi02_54670</name>
</gene>
<dbReference type="InterPro" id="IPR001303">
    <property type="entry name" value="Aldolase_II/adducin_N"/>
</dbReference>
<dbReference type="Gene3D" id="3.40.225.10">
    <property type="entry name" value="Class II aldolase/adducin N-terminal domain"/>
    <property type="match status" value="1"/>
</dbReference>
<protein>
    <submittedName>
        <fullName evidence="4">Aldolase</fullName>
    </submittedName>
</protein>
<dbReference type="Pfam" id="PF00596">
    <property type="entry name" value="Aldolase_II"/>
    <property type="match status" value="1"/>
</dbReference>
<evidence type="ECO:0000256" key="2">
    <source>
        <dbReference type="ARBA" id="ARBA00023239"/>
    </source>
</evidence>
<dbReference type="SMART" id="SM01007">
    <property type="entry name" value="Aldolase_II"/>
    <property type="match status" value="1"/>
</dbReference>
<evidence type="ECO:0000259" key="3">
    <source>
        <dbReference type="SMART" id="SM01007"/>
    </source>
</evidence>
<evidence type="ECO:0000256" key="1">
    <source>
        <dbReference type="ARBA" id="ARBA00022723"/>
    </source>
</evidence>
<dbReference type="GO" id="GO:0019323">
    <property type="term" value="P:pentose catabolic process"/>
    <property type="evidence" value="ECO:0007669"/>
    <property type="project" value="TreeGrafter"/>
</dbReference>
<name>A0A919V9F1_9ACTN</name>
<dbReference type="GO" id="GO:0016832">
    <property type="term" value="F:aldehyde-lyase activity"/>
    <property type="evidence" value="ECO:0007669"/>
    <property type="project" value="TreeGrafter"/>
</dbReference>
<dbReference type="Proteomes" id="UP000606172">
    <property type="component" value="Unassembled WGS sequence"/>
</dbReference>
<dbReference type="InterPro" id="IPR036409">
    <property type="entry name" value="Aldolase_II/adducin_N_sf"/>
</dbReference>
<dbReference type="RefSeq" id="WP_204030316.1">
    <property type="nucleotide sequence ID" value="NZ_BOOW01000034.1"/>
</dbReference>
<dbReference type="EMBL" id="BOOW01000034">
    <property type="protein sequence ID" value="GII95236.1"/>
    <property type="molecule type" value="Genomic_DNA"/>
</dbReference>
<keyword evidence="2" id="KW-0456">Lyase</keyword>